<sequence>MRSTIVVLLDHYLLERMVGNIFVMFVAVAAVTIFLPNPSEQVQVLELRKRYRKIKAEIRRERAKGKMLDRQLRQYGIPSIDKMNLTQLLQYEAALKRLRQQLLQKLDEDSTNTTITTPTASIGDTKP</sequence>
<keyword evidence="3" id="KW-1185">Reference proteome</keyword>
<evidence type="ECO:0000256" key="1">
    <source>
        <dbReference type="SAM" id="Phobius"/>
    </source>
</evidence>
<organism evidence="2 3">
    <name type="scientific">Crotalaria pallida</name>
    <name type="common">Smooth rattlebox</name>
    <name type="synonym">Crotalaria striata</name>
    <dbReference type="NCBI Taxonomy" id="3830"/>
    <lineage>
        <taxon>Eukaryota</taxon>
        <taxon>Viridiplantae</taxon>
        <taxon>Streptophyta</taxon>
        <taxon>Embryophyta</taxon>
        <taxon>Tracheophyta</taxon>
        <taxon>Spermatophyta</taxon>
        <taxon>Magnoliopsida</taxon>
        <taxon>eudicotyledons</taxon>
        <taxon>Gunneridae</taxon>
        <taxon>Pentapetalae</taxon>
        <taxon>rosids</taxon>
        <taxon>fabids</taxon>
        <taxon>Fabales</taxon>
        <taxon>Fabaceae</taxon>
        <taxon>Papilionoideae</taxon>
        <taxon>50 kb inversion clade</taxon>
        <taxon>genistoids sensu lato</taxon>
        <taxon>core genistoids</taxon>
        <taxon>Crotalarieae</taxon>
        <taxon>Crotalaria</taxon>
    </lineage>
</organism>
<accession>A0AAN9FJ16</accession>
<name>A0AAN9FJ16_CROPI</name>
<keyword evidence="1" id="KW-1133">Transmembrane helix</keyword>
<keyword evidence="1" id="KW-0472">Membrane</keyword>
<protein>
    <submittedName>
        <fullName evidence="2">Uncharacterized protein</fullName>
    </submittedName>
</protein>
<keyword evidence="1" id="KW-0812">Transmembrane</keyword>
<proteinExistence type="predicted"/>
<gene>
    <name evidence="2" type="ORF">RIF29_17777</name>
</gene>
<dbReference type="AlphaFoldDB" id="A0AAN9FJ16"/>
<evidence type="ECO:0000313" key="2">
    <source>
        <dbReference type="EMBL" id="KAK7276634.1"/>
    </source>
</evidence>
<feature type="transmembrane region" description="Helical" evidence="1">
    <location>
        <begin position="17"/>
        <end position="35"/>
    </location>
</feature>
<comment type="caution">
    <text evidence="2">The sequence shown here is derived from an EMBL/GenBank/DDBJ whole genome shotgun (WGS) entry which is preliminary data.</text>
</comment>
<reference evidence="2 3" key="1">
    <citation type="submission" date="2024-01" db="EMBL/GenBank/DDBJ databases">
        <title>The genomes of 5 underutilized Papilionoideae crops provide insights into root nodulation and disease resistanc.</title>
        <authorList>
            <person name="Yuan L."/>
        </authorList>
    </citation>
    <scope>NUCLEOTIDE SEQUENCE [LARGE SCALE GENOMIC DNA]</scope>
    <source>
        <strain evidence="2">ZHUSHIDOU_FW_LH</strain>
        <tissue evidence="2">Leaf</tissue>
    </source>
</reference>
<evidence type="ECO:0000313" key="3">
    <source>
        <dbReference type="Proteomes" id="UP001372338"/>
    </source>
</evidence>
<dbReference type="Proteomes" id="UP001372338">
    <property type="component" value="Unassembled WGS sequence"/>
</dbReference>
<dbReference type="EMBL" id="JAYWIO010000003">
    <property type="protein sequence ID" value="KAK7276634.1"/>
    <property type="molecule type" value="Genomic_DNA"/>
</dbReference>